<keyword evidence="6" id="KW-0520">NAD</keyword>
<dbReference type="GO" id="GO:0006741">
    <property type="term" value="P:NADP+ biosynthetic process"/>
    <property type="evidence" value="ECO:0007669"/>
    <property type="project" value="InterPro"/>
</dbReference>
<keyword evidence="5" id="KW-0521">NADP</keyword>
<dbReference type="Gene3D" id="3.40.50.10330">
    <property type="entry name" value="Probable inorganic polyphosphate/atp-NAD kinase, domain 1"/>
    <property type="match status" value="1"/>
</dbReference>
<dbReference type="InterPro" id="IPR002504">
    <property type="entry name" value="NADK"/>
</dbReference>
<keyword evidence="3 7" id="KW-0418">Kinase</keyword>
<keyword evidence="2" id="KW-0547">Nucleotide-binding</keyword>
<dbReference type="GO" id="GO:0005524">
    <property type="term" value="F:ATP binding"/>
    <property type="evidence" value="ECO:0007669"/>
    <property type="project" value="UniProtKB-KW"/>
</dbReference>
<dbReference type="FunFam" id="2.60.200.30:FF:000009">
    <property type="entry name" value="Poly(P)/ATP NAD kinase"/>
    <property type="match status" value="1"/>
</dbReference>
<dbReference type="SUPFAM" id="SSF111331">
    <property type="entry name" value="NAD kinase/diacylglycerol kinase-like"/>
    <property type="match status" value="1"/>
</dbReference>
<dbReference type="InterPro" id="IPR017437">
    <property type="entry name" value="ATP-NAD_kinase_PpnK-typ_C"/>
</dbReference>
<reference evidence="7" key="1">
    <citation type="submission" date="2018-06" db="EMBL/GenBank/DDBJ databases">
        <authorList>
            <person name="Zhirakovskaya E."/>
        </authorList>
    </citation>
    <scope>NUCLEOTIDE SEQUENCE</scope>
</reference>
<dbReference type="Gene3D" id="2.60.200.30">
    <property type="entry name" value="Probable inorganic polyphosphate/atp-NAD kinase, domain 2"/>
    <property type="match status" value="1"/>
</dbReference>
<evidence type="ECO:0000256" key="2">
    <source>
        <dbReference type="ARBA" id="ARBA00022741"/>
    </source>
</evidence>
<name>A0A3B0ZTM5_9ZZZZ</name>
<evidence type="ECO:0000256" key="1">
    <source>
        <dbReference type="ARBA" id="ARBA00022679"/>
    </source>
</evidence>
<dbReference type="NCBIfam" id="NF002306">
    <property type="entry name" value="PRK01231.1"/>
    <property type="match status" value="1"/>
</dbReference>
<keyword evidence="1 7" id="KW-0808">Transferase</keyword>
<evidence type="ECO:0000256" key="5">
    <source>
        <dbReference type="ARBA" id="ARBA00022857"/>
    </source>
</evidence>
<gene>
    <name evidence="7" type="ORF">MNBD_GAMMA21-642</name>
</gene>
<evidence type="ECO:0000256" key="3">
    <source>
        <dbReference type="ARBA" id="ARBA00022777"/>
    </source>
</evidence>
<dbReference type="PANTHER" id="PTHR20275">
    <property type="entry name" value="NAD KINASE"/>
    <property type="match status" value="1"/>
</dbReference>
<dbReference type="InterPro" id="IPR016064">
    <property type="entry name" value="NAD/diacylglycerol_kinase_sf"/>
</dbReference>
<dbReference type="EC" id="2.7.1.23" evidence="7"/>
<proteinExistence type="inferred from homology"/>
<evidence type="ECO:0000313" key="7">
    <source>
        <dbReference type="EMBL" id="VAW90802.1"/>
    </source>
</evidence>
<dbReference type="Pfam" id="PF01513">
    <property type="entry name" value="NAD_kinase"/>
    <property type="match status" value="1"/>
</dbReference>
<protein>
    <submittedName>
        <fullName evidence="7">NAD kinase</fullName>
        <ecNumber evidence="7">2.7.1.23</ecNumber>
    </submittedName>
</protein>
<keyword evidence="4" id="KW-0067">ATP-binding</keyword>
<dbReference type="AlphaFoldDB" id="A0A3B0ZTM5"/>
<accession>A0A3B0ZTM5</accession>
<sequence>MSNQFNKIGLVGKFGDASVNKTLVRLSDYLKKRNCDVWLEASTAKEIAEHNIAIAEFAELGHKCDLVITVGGDGTLLHTARSLVDYNIPLLGINLGHLGFLVDFHPDDMEKLLDEVMAGSYMEESRIMLTATIDNVNEPEPRVSDAFNDVVVHKWEVARMIETETYIDGKLLNIMRSDGLIISTPTGSTAYALSGGGPILEPYMDAIVIVPICPHSMSYRPIVLDGSSKIDVIVRDYPHSHAQVTCDGQINMGLVSGDKIHIKRKPEKVRLIHPTDHDQYHVLREKLHWGEQY</sequence>
<evidence type="ECO:0000256" key="6">
    <source>
        <dbReference type="ARBA" id="ARBA00023027"/>
    </source>
</evidence>
<dbReference type="PANTHER" id="PTHR20275:SF0">
    <property type="entry name" value="NAD KINASE"/>
    <property type="match status" value="1"/>
</dbReference>
<dbReference type="EMBL" id="UOFR01000005">
    <property type="protein sequence ID" value="VAW90802.1"/>
    <property type="molecule type" value="Genomic_DNA"/>
</dbReference>
<dbReference type="InterPro" id="IPR017438">
    <property type="entry name" value="ATP-NAD_kinase_N"/>
</dbReference>
<dbReference type="GO" id="GO:0019674">
    <property type="term" value="P:NAD+ metabolic process"/>
    <property type="evidence" value="ECO:0007669"/>
    <property type="project" value="InterPro"/>
</dbReference>
<dbReference type="GO" id="GO:0003951">
    <property type="term" value="F:NAD+ kinase activity"/>
    <property type="evidence" value="ECO:0007669"/>
    <property type="project" value="UniProtKB-EC"/>
</dbReference>
<evidence type="ECO:0000256" key="4">
    <source>
        <dbReference type="ARBA" id="ARBA00022840"/>
    </source>
</evidence>
<dbReference type="HAMAP" id="MF_00361">
    <property type="entry name" value="NAD_kinase"/>
    <property type="match status" value="1"/>
</dbReference>
<dbReference type="Pfam" id="PF20143">
    <property type="entry name" value="NAD_kinase_C"/>
    <property type="match status" value="1"/>
</dbReference>
<organism evidence="7">
    <name type="scientific">hydrothermal vent metagenome</name>
    <dbReference type="NCBI Taxonomy" id="652676"/>
    <lineage>
        <taxon>unclassified sequences</taxon>
        <taxon>metagenomes</taxon>
        <taxon>ecological metagenomes</taxon>
    </lineage>
</organism>